<dbReference type="PROSITE" id="PS51304">
    <property type="entry name" value="GALECTIN"/>
    <property type="match status" value="2"/>
</dbReference>
<evidence type="ECO:0000313" key="5">
    <source>
        <dbReference type="Proteomes" id="UP000515158"/>
    </source>
</evidence>
<evidence type="ECO:0000256" key="3">
    <source>
        <dbReference type="RuleBase" id="RU102079"/>
    </source>
</evidence>
<evidence type="ECO:0000259" key="4">
    <source>
        <dbReference type="PROSITE" id="PS51304"/>
    </source>
</evidence>
<dbReference type="GO" id="GO:0030246">
    <property type="term" value="F:carbohydrate binding"/>
    <property type="evidence" value="ECO:0007669"/>
    <property type="project" value="UniProtKB-UniRule"/>
</dbReference>
<dbReference type="Gene3D" id="2.60.120.200">
    <property type="match status" value="2"/>
</dbReference>
<proteinExistence type="predicted"/>
<dbReference type="PANTHER" id="PTHR11346:SF176">
    <property type="entry name" value="32 KDA BETA-GALACTOSIDE-BINDING LECTIN LEC-3"/>
    <property type="match status" value="1"/>
</dbReference>
<dbReference type="InParanoid" id="A0A6P9AAW3"/>
<reference evidence="6" key="1">
    <citation type="submission" date="2025-08" db="UniProtKB">
        <authorList>
            <consortium name="RefSeq"/>
        </authorList>
    </citation>
    <scope>IDENTIFICATION</scope>
    <source>
        <tissue evidence="6">Total insect</tissue>
    </source>
</reference>
<dbReference type="GeneID" id="117653551"/>
<evidence type="ECO:0000256" key="2">
    <source>
        <dbReference type="ARBA" id="ARBA00022737"/>
    </source>
</evidence>
<sequence length="334" mass="38275">MIQYLPSSFFTVPFIHPLKRGLELDRIIAIYGVILPDADRFVLNLQTGPSDGDNIALHVSYRIPEGLVVFNTFRDGGWENEERVHHLPVHRGQHFQMLINIRPNKFKVAINGQHFAEFHHRMPPQMVTHVGAEGDVHINNITGVRMPNEPDNVVYNPEVPLLQNIGSIFPGRLIRIRGTIPHDCYRFSINLMDGPDTESNIIPFHASVRPNHSEMLVELNSKRHGGWEHGTQIRPCPVRLGQAFEMLVLVDRDNYKVAFNGQHFTEFDHRYPLETVSYFRIEGSVNINKVSFEGHRTDGFNFVPLPPPAEDYFHPLAYEAVGNQFVFANPYPIY</sequence>
<keyword evidence="2" id="KW-0677">Repeat</keyword>
<dbReference type="GO" id="GO:0016936">
    <property type="term" value="F:galactoside binding"/>
    <property type="evidence" value="ECO:0007669"/>
    <property type="project" value="TreeGrafter"/>
</dbReference>
<dbReference type="FunFam" id="2.60.120.200:FF:000124">
    <property type="entry name" value="Galectin-4"/>
    <property type="match status" value="1"/>
</dbReference>
<dbReference type="CDD" id="cd00070">
    <property type="entry name" value="GLECT"/>
    <property type="match status" value="2"/>
</dbReference>
<gene>
    <name evidence="6" type="primary">LOC117653551</name>
</gene>
<keyword evidence="5" id="KW-1185">Reference proteome</keyword>
<accession>A0A6P9AAW3</accession>
<dbReference type="SMART" id="SM00908">
    <property type="entry name" value="Gal-bind_lectin"/>
    <property type="match status" value="2"/>
</dbReference>
<dbReference type="Pfam" id="PF00337">
    <property type="entry name" value="Gal-bind_lectin"/>
    <property type="match status" value="2"/>
</dbReference>
<dbReference type="SMART" id="SM00276">
    <property type="entry name" value="GLECT"/>
    <property type="match status" value="2"/>
</dbReference>
<dbReference type="InterPro" id="IPR044156">
    <property type="entry name" value="Galectin-like"/>
</dbReference>
<dbReference type="PANTHER" id="PTHR11346">
    <property type="entry name" value="GALECTIN"/>
    <property type="match status" value="1"/>
</dbReference>
<protein>
    <recommendedName>
        <fullName evidence="3">Galectin</fullName>
    </recommendedName>
</protein>
<dbReference type="SUPFAM" id="SSF49899">
    <property type="entry name" value="Concanavalin A-like lectins/glucanases"/>
    <property type="match status" value="2"/>
</dbReference>
<dbReference type="OrthoDB" id="6251307at2759"/>
<name>A0A6P9AAW3_THRPL</name>
<dbReference type="Proteomes" id="UP000515158">
    <property type="component" value="Unplaced"/>
</dbReference>
<feature type="domain" description="Galectin" evidence="4">
    <location>
        <begin position="14"/>
        <end position="147"/>
    </location>
</feature>
<dbReference type="InterPro" id="IPR001079">
    <property type="entry name" value="Galectin_CRD"/>
</dbReference>
<dbReference type="InterPro" id="IPR013320">
    <property type="entry name" value="ConA-like_dom_sf"/>
</dbReference>
<dbReference type="AlphaFoldDB" id="A0A6P9AAW3"/>
<dbReference type="RefSeq" id="XP_034255213.1">
    <property type="nucleotide sequence ID" value="XM_034399322.1"/>
</dbReference>
<dbReference type="FunCoup" id="A0A6P9AAW3">
    <property type="interactions" value="245"/>
</dbReference>
<dbReference type="KEGG" id="tpal:117653551"/>
<evidence type="ECO:0000256" key="1">
    <source>
        <dbReference type="ARBA" id="ARBA00022734"/>
    </source>
</evidence>
<keyword evidence="1 3" id="KW-0430">Lectin</keyword>
<organism evidence="6">
    <name type="scientific">Thrips palmi</name>
    <name type="common">Melon thrips</name>
    <dbReference type="NCBI Taxonomy" id="161013"/>
    <lineage>
        <taxon>Eukaryota</taxon>
        <taxon>Metazoa</taxon>
        <taxon>Ecdysozoa</taxon>
        <taxon>Arthropoda</taxon>
        <taxon>Hexapoda</taxon>
        <taxon>Insecta</taxon>
        <taxon>Pterygota</taxon>
        <taxon>Neoptera</taxon>
        <taxon>Paraneoptera</taxon>
        <taxon>Thysanoptera</taxon>
        <taxon>Terebrantia</taxon>
        <taxon>Thripoidea</taxon>
        <taxon>Thripidae</taxon>
        <taxon>Thrips</taxon>
    </lineage>
</organism>
<evidence type="ECO:0000313" key="6">
    <source>
        <dbReference type="RefSeq" id="XP_034255213.1"/>
    </source>
</evidence>
<feature type="domain" description="Galectin" evidence="4">
    <location>
        <begin position="160"/>
        <end position="293"/>
    </location>
</feature>